<accession>A0ABD2X229</accession>
<organism evidence="1 2">
    <name type="scientific">Trichogramma kaykai</name>
    <dbReference type="NCBI Taxonomy" id="54128"/>
    <lineage>
        <taxon>Eukaryota</taxon>
        <taxon>Metazoa</taxon>
        <taxon>Ecdysozoa</taxon>
        <taxon>Arthropoda</taxon>
        <taxon>Hexapoda</taxon>
        <taxon>Insecta</taxon>
        <taxon>Pterygota</taxon>
        <taxon>Neoptera</taxon>
        <taxon>Endopterygota</taxon>
        <taxon>Hymenoptera</taxon>
        <taxon>Apocrita</taxon>
        <taxon>Proctotrupomorpha</taxon>
        <taxon>Chalcidoidea</taxon>
        <taxon>Trichogrammatidae</taxon>
        <taxon>Trichogramma</taxon>
    </lineage>
</organism>
<keyword evidence="2" id="KW-1185">Reference proteome</keyword>
<proteinExistence type="predicted"/>
<comment type="caution">
    <text evidence="1">The sequence shown here is derived from an EMBL/GenBank/DDBJ whole genome shotgun (WGS) entry which is preliminary data.</text>
</comment>
<dbReference type="Proteomes" id="UP001627154">
    <property type="component" value="Unassembled WGS sequence"/>
</dbReference>
<protein>
    <submittedName>
        <fullName evidence="1">Uncharacterized protein</fullName>
    </submittedName>
</protein>
<dbReference type="AlphaFoldDB" id="A0ABD2X229"/>
<gene>
    <name evidence="1" type="ORF">TKK_008000</name>
</gene>
<name>A0ABD2X229_9HYME</name>
<evidence type="ECO:0000313" key="1">
    <source>
        <dbReference type="EMBL" id="KAL3398907.1"/>
    </source>
</evidence>
<evidence type="ECO:0000313" key="2">
    <source>
        <dbReference type="Proteomes" id="UP001627154"/>
    </source>
</evidence>
<reference evidence="1 2" key="1">
    <citation type="journal article" date="2024" name="bioRxiv">
        <title>A reference genome for Trichogramma kaykai: A tiny desert-dwelling parasitoid wasp with competing sex-ratio distorters.</title>
        <authorList>
            <person name="Culotta J."/>
            <person name="Lindsey A.R."/>
        </authorList>
    </citation>
    <scope>NUCLEOTIDE SEQUENCE [LARGE SCALE GENOMIC DNA]</scope>
    <source>
        <strain evidence="1 2">KSX58</strain>
    </source>
</reference>
<dbReference type="EMBL" id="JBJJXI010000059">
    <property type="protein sequence ID" value="KAL3398907.1"/>
    <property type="molecule type" value="Genomic_DNA"/>
</dbReference>
<sequence>MNYDEGTTWSPILVQELLDNIEEYSKENDRSKPRDLQYMLKKLNTWIKDFSYDVETNKPPKLTLNNQRQMLNIKYSASEMICLVKYLSLIIKDFVPKTGKHWEMFMELRNIVDIVLSPRIIDSHLLSLAASIKKLNTIWIELYDNLKPKFHFMTHYPTVISNFGPPVNYWAMRFESKHCDIKANAQATHSHRDLLHTISIKQSLQFAHYFNVTQAQQPDIFQLFSDNSNGAYTKIQIGDTIFNIESFIVLSLEESEALFAKIVKIEKNVYIKESDDLSKKKMDEKYILHLHVYEELFFDPSLHAYVVKRNSNLDKTVNFSELPLTPTLSAVKYKKDKDMFYIIPKSIL</sequence>